<dbReference type="Pfam" id="PF20221">
    <property type="entry name" value="DUF6580"/>
    <property type="match status" value="1"/>
</dbReference>
<keyword evidence="1" id="KW-1133">Transmembrane helix</keyword>
<organism evidence="2 3">
    <name type="scientific">Compostibacter hankyongensis</name>
    <dbReference type="NCBI Taxonomy" id="1007089"/>
    <lineage>
        <taxon>Bacteria</taxon>
        <taxon>Pseudomonadati</taxon>
        <taxon>Bacteroidota</taxon>
        <taxon>Chitinophagia</taxon>
        <taxon>Chitinophagales</taxon>
        <taxon>Chitinophagaceae</taxon>
        <taxon>Compostibacter</taxon>
    </lineage>
</organism>
<evidence type="ECO:0008006" key="4">
    <source>
        <dbReference type="Google" id="ProtNLM"/>
    </source>
</evidence>
<feature type="transmembrane region" description="Helical" evidence="1">
    <location>
        <begin position="20"/>
        <end position="36"/>
    </location>
</feature>
<evidence type="ECO:0000256" key="1">
    <source>
        <dbReference type="SAM" id="Phobius"/>
    </source>
</evidence>
<gene>
    <name evidence="2" type="ORF">GCM10023143_12510</name>
</gene>
<proteinExistence type="predicted"/>
<evidence type="ECO:0000313" key="3">
    <source>
        <dbReference type="Proteomes" id="UP001501207"/>
    </source>
</evidence>
<feature type="transmembrane region" description="Helical" evidence="1">
    <location>
        <begin position="119"/>
        <end position="141"/>
    </location>
</feature>
<dbReference type="Proteomes" id="UP001501207">
    <property type="component" value="Unassembled WGS sequence"/>
</dbReference>
<feature type="transmembrane region" description="Helical" evidence="1">
    <location>
        <begin position="65"/>
        <end position="82"/>
    </location>
</feature>
<evidence type="ECO:0000313" key="2">
    <source>
        <dbReference type="EMBL" id="GAA4306513.1"/>
    </source>
</evidence>
<sequence length="199" mass="21710">MIILLLLQCKKDNAVKKQALSVWIAGALIVAAALSRLLPHPYNFSPVAAIALLGGAAFRDRRLAFLLPLGALLLSDLCFALFTGTPGFYGWPQVMNYAAFLLIVLLGTRLLRHLRVKNVLLGSLSASLLFFLLSNLGVWLFTGGQAPYTHDGAGLIATYTLAIPFLGNTIIGDLFYCIVLFGGYALARYFIFRRREGMA</sequence>
<keyword evidence="3" id="KW-1185">Reference proteome</keyword>
<feature type="transmembrane region" description="Helical" evidence="1">
    <location>
        <begin position="42"/>
        <end position="58"/>
    </location>
</feature>
<comment type="caution">
    <text evidence="2">The sequence shown here is derived from an EMBL/GenBank/DDBJ whole genome shotgun (WGS) entry which is preliminary data.</text>
</comment>
<name>A0ABP8FLE5_9BACT</name>
<keyword evidence="1" id="KW-0472">Membrane</keyword>
<reference evidence="3" key="1">
    <citation type="journal article" date="2019" name="Int. J. Syst. Evol. Microbiol.">
        <title>The Global Catalogue of Microorganisms (GCM) 10K type strain sequencing project: providing services to taxonomists for standard genome sequencing and annotation.</title>
        <authorList>
            <consortium name="The Broad Institute Genomics Platform"/>
            <consortium name="The Broad Institute Genome Sequencing Center for Infectious Disease"/>
            <person name="Wu L."/>
            <person name="Ma J."/>
        </authorList>
    </citation>
    <scope>NUCLEOTIDE SEQUENCE [LARGE SCALE GENOMIC DNA]</scope>
    <source>
        <strain evidence="3">JCM 17664</strain>
    </source>
</reference>
<feature type="transmembrane region" description="Helical" evidence="1">
    <location>
        <begin position="161"/>
        <end position="187"/>
    </location>
</feature>
<feature type="transmembrane region" description="Helical" evidence="1">
    <location>
        <begin position="88"/>
        <end position="107"/>
    </location>
</feature>
<keyword evidence="1" id="KW-0812">Transmembrane</keyword>
<accession>A0ABP8FLE5</accession>
<dbReference type="EMBL" id="BAABFN010000002">
    <property type="protein sequence ID" value="GAA4306513.1"/>
    <property type="molecule type" value="Genomic_DNA"/>
</dbReference>
<dbReference type="InterPro" id="IPR046487">
    <property type="entry name" value="DUF6580"/>
</dbReference>
<protein>
    <recommendedName>
        <fullName evidence="4">ECF transporter S component</fullName>
    </recommendedName>
</protein>